<dbReference type="Proteomes" id="UP000766595">
    <property type="component" value="Unassembled WGS sequence"/>
</dbReference>
<dbReference type="AlphaFoldDB" id="A0A947GBN6"/>
<gene>
    <name evidence="1" type="ORF">KL771_02290</name>
</gene>
<organism evidence="1 2">
    <name type="scientific">Prosthecodimorpha staleyi</name>
    <dbReference type="NCBI Taxonomy" id="2840188"/>
    <lineage>
        <taxon>Bacteria</taxon>
        <taxon>Pseudomonadati</taxon>
        <taxon>Pseudomonadota</taxon>
        <taxon>Alphaproteobacteria</taxon>
        <taxon>Hyphomicrobiales</taxon>
        <taxon>Ancalomicrobiaceae</taxon>
        <taxon>Prosthecodimorpha</taxon>
    </lineage>
</organism>
<protein>
    <submittedName>
        <fullName evidence="1">Uncharacterized protein</fullName>
    </submittedName>
</protein>
<dbReference type="RefSeq" id="WP_261966939.1">
    <property type="nucleotide sequence ID" value="NZ_JAHHZF010000001.1"/>
</dbReference>
<evidence type="ECO:0000313" key="1">
    <source>
        <dbReference type="EMBL" id="MBT9288261.1"/>
    </source>
</evidence>
<dbReference type="EMBL" id="JAHHZF010000001">
    <property type="protein sequence ID" value="MBT9288261.1"/>
    <property type="molecule type" value="Genomic_DNA"/>
</dbReference>
<reference evidence="1 2" key="1">
    <citation type="submission" date="2021-06" db="EMBL/GenBank/DDBJ databases">
        <authorList>
            <person name="Grouzdev D.S."/>
            <person name="Koziaeva V."/>
        </authorList>
    </citation>
    <scope>NUCLEOTIDE SEQUENCE [LARGE SCALE GENOMIC DNA]</scope>
    <source>
        <strain evidence="1 2">22</strain>
    </source>
</reference>
<comment type="caution">
    <text evidence="1">The sequence shown here is derived from an EMBL/GenBank/DDBJ whole genome shotgun (WGS) entry which is preliminary data.</text>
</comment>
<proteinExistence type="predicted"/>
<keyword evidence="2" id="KW-1185">Reference proteome</keyword>
<accession>A0A947GBN6</accession>
<sequence>MDDDALRRALRSVGYRCFIVYKDIFLDTSIPMDAAAHHLHITEKRWSIGGCLMRLGQTGTLFHLKNRDAISPARMSYTDPVF</sequence>
<evidence type="ECO:0000313" key="2">
    <source>
        <dbReference type="Proteomes" id="UP000766595"/>
    </source>
</evidence>
<name>A0A947GBN6_9HYPH</name>